<dbReference type="InterPro" id="IPR009057">
    <property type="entry name" value="Homeodomain-like_sf"/>
</dbReference>
<sequence length="392" mass="42963">MPRAPPVTATRWPPRRMVICTPPLSLSQRLGSGRRPIHDVSGQDLYFSANLPQDDPMAVHMNMPRSSTSAAILVQLGLTHGLTIEQCLDGSGITLSVLDDANGEVRAAQELRVVQNLVTRLSHIPGLGLSAGQRYHLATHGIWAFAVMTSRTVREALRIGIEHMDIAYSFARWRVQETADGATVTLDYSAAPPELRQFLLERDLAELITLDRELLGAAVPPTTVELACPIPAYAPLFTELLGVAPQFDAPATRLTVTREILELPMPQANPHAAALAEQQAADIMQRRRRREGTAARVRAGLLTRGVTAAQEEIAADLRMSVRTLRRRLDAEGTSYRGLVAETRHLLAEELLTLGTTVDEVARRLGYADASAFSHAFIRWTGTTPGRFARSLR</sequence>
<evidence type="ECO:0000259" key="4">
    <source>
        <dbReference type="PROSITE" id="PS01124"/>
    </source>
</evidence>
<dbReference type="InterPro" id="IPR032687">
    <property type="entry name" value="AraC-type_N"/>
</dbReference>
<reference evidence="5 6" key="1">
    <citation type="submission" date="2018-02" db="EMBL/GenBank/DDBJ databases">
        <title>8 Nocardia nova and 1 Nocardia cyriacigeorgica strain used for evolution to TMP-SMX.</title>
        <authorList>
            <person name="Mehta H."/>
            <person name="Weng J."/>
            <person name="Shamoo Y."/>
        </authorList>
    </citation>
    <scope>NUCLEOTIDE SEQUENCE [LARGE SCALE GENOMIC DNA]</scope>
    <source>
        <strain evidence="5 6">BAA2227</strain>
    </source>
</reference>
<gene>
    <name evidence="5" type="ORF">C5F51_30580</name>
</gene>
<dbReference type="Gene3D" id="1.10.10.60">
    <property type="entry name" value="Homeodomain-like"/>
    <property type="match status" value="1"/>
</dbReference>
<keyword evidence="2" id="KW-0238">DNA-binding</keyword>
<dbReference type="PANTHER" id="PTHR47894:SF1">
    <property type="entry name" value="HTH-TYPE TRANSCRIPTIONAL REGULATOR VQSM"/>
    <property type="match status" value="1"/>
</dbReference>
<evidence type="ECO:0000256" key="3">
    <source>
        <dbReference type="ARBA" id="ARBA00023163"/>
    </source>
</evidence>
<dbReference type="SMART" id="SM00342">
    <property type="entry name" value="HTH_ARAC"/>
    <property type="match status" value="1"/>
</dbReference>
<dbReference type="GO" id="GO:0003700">
    <property type="term" value="F:DNA-binding transcription factor activity"/>
    <property type="evidence" value="ECO:0007669"/>
    <property type="project" value="InterPro"/>
</dbReference>
<dbReference type="Pfam" id="PF12625">
    <property type="entry name" value="Arabinose_bd"/>
    <property type="match status" value="1"/>
</dbReference>
<evidence type="ECO:0000256" key="1">
    <source>
        <dbReference type="ARBA" id="ARBA00023015"/>
    </source>
</evidence>
<dbReference type="GO" id="GO:0000976">
    <property type="term" value="F:transcription cis-regulatory region binding"/>
    <property type="evidence" value="ECO:0007669"/>
    <property type="project" value="TreeGrafter"/>
</dbReference>
<accession>A0A2S5ZXK2</accession>
<feature type="domain" description="HTH araC/xylS-type" evidence="4">
    <location>
        <begin position="311"/>
        <end position="390"/>
    </location>
</feature>
<evidence type="ECO:0000256" key="2">
    <source>
        <dbReference type="ARBA" id="ARBA00023125"/>
    </source>
</evidence>
<dbReference type="InterPro" id="IPR018060">
    <property type="entry name" value="HTH_AraC"/>
</dbReference>
<name>A0A2S5ZXK2_9NOCA</name>
<keyword evidence="6" id="KW-1185">Reference proteome</keyword>
<dbReference type="EMBL" id="PSZD01000028">
    <property type="protein sequence ID" value="PPJ22674.1"/>
    <property type="molecule type" value="Genomic_DNA"/>
</dbReference>
<keyword evidence="3" id="KW-0804">Transcription</keyword>
<organism evidence="5 6">
    <name type="scientific">Nocardia nova</name>
    <dbReference type="NCBI Taxonomy" id="37330"/>
    <lineage>
        <taxon>Bacteria</taxon>
        <taxon>Bacillati</taxon>
        <taxon>Actinomycetota</taxon>
        <taxon>Actinomycetes</taxon>
        <taxon>Mycobacteriales</taxon>
        <taxon>Nocardiaceae</taxon>
        <taxon>Nocardia</taxon>
    </lineage>
</organism>
<comment type="caution">
    <text evidence="5">The sequence shown here is derived from an EMBL/GenBank/DDBJ whole genome shotgun (WGS) entry which is preliminary data.</text>
</comment>
<dbReference type="GO" id="GO:0005829">
    <property type="term" value="C:cytosol"/>
    <property type="evidence" value="ECO:0007669"/>
    <property type="project" value="TreeGrafter"/>
</dbReference>
<protein>
    <submittedName>
        <fullName evidence="5">AraC family transcriptional regulator</fullName>
    </submittedName>
</protein>
<dbReference type="PANTHER" id="PTHR47894">
    <property type="entry name" value="HTH-TYPE TRANSCRIPTIONAL REGULATOR GADX"/>
    <property type="match status" value="1"/>
</dbReference>
<dbReference type="SUPFAM" id="SSF46689">
    <property type="entry name" value="Homeodomain-like"/>
    <property type="match status" value="1"/>
</dbReference>
<dbReference type="AlphaFoldDB" id="A0A2S5ZXK2"/>
<dbReference type="Pfam" id="PF12833">
    <property type="entry name" value="HTH_18"/>
    <property type="match status" value="1"/>
</dbReference>
<proteinExistence type="predicted"/>
<dbReference type="PROSITE" id="PS01124">
    <property type="entry name" value="HTH_ARAC_FAMILY_2"/>
    <property type="match status" value="1"/>
</dbReference>
<evidence type="ECO:0000313" key="5">
    <source>
        <dbReference type="EMBL" id="PPJ22674.1"/>
    </source>
</evidence>
<evidence type="ECO:0000313" key="6">
    <source>
        <dbReference type="Proteomes" id="UP000238356"/>
    </source>
</evidence>
<keyword evidence="1" id="KW-0805">Transcription regulation</keyword>
<dbReference type="Proteomes" id="UP000238356">
    <property type="component" value="Unassembled WGS sequence"/>
</dbReference>